<feature type="compositionally biased region" description="Polar residues" evidence="6">
    <location>
        <begin position="299"/>
        <end position="325"/>
    </location>
</feature>
<dbReference type="Proteomes" id="UP001500909">
    <property type="component" value="Unassembled WGS sequence"/>
</dbReference>
<dbReference type="InterPro" id="IPR058245">
    <property type="entry name" value="NreC/VraR/RcsB-like_REC"/>
</dbReference>
<feature type="compositionally biased region" description="Low complexity" evidence="6">
    <location>
        <begin position="52"/>
        <end position="67"/>
    </location>
</feature>
<evidence type="ECO:0000259" key="7">
    <source>
        <dbReference type="PROSITE" id="PS50043"/>
    </source>
</evidence>
<dbReference type="Gene3D" id="3.40.50.2300">
    <property type="match status" value="1"/>
</dbReference>
<evidence type="ECO:0000259" key="8">
    <source>
        <dbReference type="PROSITE" id="PS50110"/>
    </source>
</evidence>
<organism evidence="9 10">
    <name type="scientific">Streptomyces olivaceiscleroticus</name>
    <dbReference type="NCBI Taxonomy" id="68245"/>
    <lineage>
        <taxon>Bacteria</taxon>
        <taxon>Bacillati</taxon>
        <taxon>Actinomycetota</taxon>
        <taxon>Actinomycetes</taxon>
        <taxon>Kitasatosporales</taxon>
        <taxon>Streptomycetaceae</taxon>
        <taxon>Streptomyces</taxon>
    </lineage>
</organism>
<feature type="compositionally biased region" description="Pro residues" evidence="6">
    <location>
        <begin position="214"/>
        <end position="223"/>
    </location>
</feature>
<dbReference type="CDD" id="cd17535">
    <property type="entry name" value="REC_NarL-like"/>
    <property type="match status" value="1"/>
</dbReference>
<evidence type="ECO:0000256" key="3">
    <source>
        <dbReference type="ARBA" id="ARBA00023125"/>
    </source>
</evidence>
<dbReference type="InterPro" id="IPR039420">
    <property type="entry name" value="WalR-like"/>
</dbReference>
<comment type="caution">
    <text evidence="9">The sequence shown here is derived from an EMBL/GenBank/DDBJ whole genome shotgun (WGS) entry which is preliminary data.</text>
</comment>
<dbReference type="CDD" id="cd06170">
    <property type="entry name" value="LuxR_C_like"/>
    <property type="match status" value="1"/>
</dbReference>
<evidence type="ECO:0000256" key="5">
    <source>
        <dbReference type="PROSITE-ProRule" id="PRU00169"/>
    </source>
</evidence>
<evidence type="ECO:0000256" key="6">
    <source>
        <dbReference type="SAM" id="MobiDB-lite"/>
    </source>
</evidence>
<keyword evidence="1 5" id="KW-0597">Phosphoprotein</keyword>
<evidence type="ECO:0008006" key="11">
    <source>
        <dbReference type="Google" id="ProtNLM"/>
    </source>
</evidence>
<dbReference type="InterPro" id="IPR001789">
    <property type="entry name" value="Sig_transdc_resp-reg_receiver"/>
</dbReference>
<dbReference type="InterPro" id="IPR036388">
    <property type="entry name" value="WH-like_DNA-bd_sf"/>
</dbReference>
<dbReference type="PROSITE" id="PS50043">
    <property type="entry name" value="HTH_LUXR_2"/>
    <property type="match status" value="1"/>
</dbReference>
<protein>
    <recommendedName>
        <fullName evidence="11">DNA-binding response regulator</fullName>
    </recommendedName>
</protein>
<gene>
    <name evidence="9" type="ORF">GCM10010361_60310</name>
</gene>
<dbReference type="InterPro" id="IPR011006">
    <property type="entry name" value="CheY-like_superfamily"/>
</dbReference>
<dbReference type="PANTHER" id="PTHR43214:SF24">
    <property type="entry name" value="TRANSCRIPTIONAL REGULATORY PROTEIN NARL-RELATED"/>
    <property type="match status" value="1"/>
</dbReference>
<dbReference type="Pfam" id="PF00196">
    <property type="entry name" value="GerE"/>
    <property type="match status" value="1"/>
</dbReference>
<dbReference type="PRINTS" id="PR00038">
    <property type="entry name" value="HTHLUXR"/>
</dbReference>
<accession>A0ABN1AZY1</accession>
<name>A0ABN1AZY1_9ACTN</name>
<dbReference type="Gene3D" id="1.10.10.10">
    <property type="entry name" value="Winged helix-like DNA-binding domain superfamily/Winged helix DNA-binding domain"/>
    <property type="match status" value="1"/>
</dbReference>
<keyword evidence="4" id="KW-0804">Transcription</keyword>
<evidence type="ECO:0000313" key="9">
    <source>
        <dbReference type="EMBL" id="GAA0487397.1"/>
    </source>
</evidence>
<feature type="domain" description="Response regulatory" evidence="8">
    <location>
        <begin position="78"/>
        <end position="191"/>
    </location>
</feature>
<feature type="region of interest" description="Disordered" evidence="6">
    <location>
        <begin position="36"/>
        <end position="72"/>
    </location>
</feature>
<dbReference type="SUPFAM" id="SSF46894">
    <property type="entry name" value="C-terminal effector domain of the bipartite response regulators"/>
    <property type="match status" value="1"/>
</dbReference>
<dbReference type="Pfam" id="PF00072">
    <property type="entry name" value="Response_reg"/>
    <property type="match status" value="1"/>
</dbReference>
<dbReference type="PROSITE" id="PS00622">
    <property type="entry name" value="HTH_LUXR_1"/>
    <property type="match status" value="1"/>
</dbReference>
<dbReference type="EMBL" id="BAAABY010000045">
    <property type="protein sequence ID" value="GAA0487397.1"/>
    <property type="molecule type" value="Genomic_DNA"/>
</dbReference>
<dbReference type="SMART" id="SM00421">
    <property type="entry name" value="HTH_LUXR"/>
    <property type="match status" value="1"/>
</dbReference>
<evidence type="ECO:0000256" key="1">
    <source>
        <dbReference type="ARBA" id="ARBA00022553"/>
    </source>
</evidence>
<evidence type="ECO:0000256" key="4">
    <source>
        <dbReference type="ARBA" id="ARBA00023163"/>
    </source>
</evidence>
<evidence type="ECO:0000313" key="10">
    <source>
        <dbReference type="Proteomes" id="UP001500909"/>
    </source>
</evidence>
<dbReference type="SMART" id="SM00448">
    <property type="entry name" value="REC"/>
    <property type="match status" value="1"/>
</dbReference>
<keyword evidence="3" id="KW-0238">DNA-binding</keyword>
<sequence>MPTFRESRTAPATDPFALVGDPFVFEDPFVFDDPAVFGTDPPFPRREGDGSPLPAAPFAADPFAGPEGRPPDPCPPLRVVVADDNPVVRAGLTVLLSGRPDIQVVAEAADGRAAYEAARRHRPDVVLLDVRMPGVDGIAALPHLVRLAPVMMLTYSQESEIVRESLRLGADGYLVHGEFTADELAAAVRDVTAGRARFTATASNALLDHVRTAPPAPDAPYGPLPEGLGAAYGTDDLRGTGCGTDDPGRAAYGTGQGAGGSPSGQRRGAPEERAAPANGNSGQNDPAGSANPRYIGAHSVSNSSRPSQTASQPQVDMAQSATGSHRATPVVPARRDGGDRAPLARRGNGTDRFGLSHREAEVMELIAAGMTNAQIAATCFISEKTVKNHINRIFTKLPATSRSQAIAVWLGTARGGTQSHG</sequence>
<keyword evidence="10" id="KW-1185">Reference proteome</keyword>
<feature type="region of interest" description="Disordered" evidence="6">
    <location>
        <begin position="211"/>
        <end position="352"/>
    </location>
</feature>
<dbReference type="RefSeq" id="WP_346098503.1">
    <property type="nucleotide sequence ID" value="NZ_BAAABY010000045.1"/>
</dbReference>
<keyword evidence="2" id="KW-0805">Transcription regulation</keyword>
<proteinExistence type="predicted"/>
<dbReference type="InterPro" id="IPR016032">
    <property type="entry name" value="Sig_transdc_resp-reg_C-effctor"/>
</dbReference>
<feature type="modified residue" description="4-aspartylphosphate" evidence="5">
    <location>
        <position position="129"/>
    </location>
</feature>
<dbReference type="PROSITE" id="PS50110">
    <property type="entry name" value="RESPONSE_REGULATORY"/>
    <property type="match status" value="1"/>
</dbReference>
<evidence type="ECO:0000256" key="2">
    <source>
        <dbReference type="ARBA" id="ARBA00023015"/>
    </source>
</evidence>
<dbReference type="SUPFAM" id="SSF52172">
    <property type="entry name" value="CheY-like"/>
    <property type="match status" value="1"/>
</dbReference>
<dbReference type="PANTHER" id="PTHR43214">
    <property type="entry name" value="TWO-COMPONENT RESPONSE REGULATOR"/>
    <property type="match status" value="1"/>
</dbReference>
<feature type="domain" description="HTH luxR-type" evidence="7">
    <location>
        <begin position="348"/>
        <end position="413"/>
    </location>
</feature>
<reference evidence="9 10" key="1">
    <citation type="journal article" date="2019" name="Int. J. Syst. Evol. Microbiol.">
        <title>The Global Catalogue of Microorganisms (GCM) 10K type strain sequencing project: providing services to taxonomists for standard genome sequencing and annotation.</title>
        <authorList>
            <consortium name="The Broad Institute Genomics Platform"/>
            <consortium name="The Broad Institute Genome Sequencing Center for Infectious Disease"/>
            <person name="Wu L."/>
            <person name="Ma J."/>
        </authorList>
    </citation>
    <scope>NUCLEOTIDE SEQUENCE [LARGE SCALE GENOMIC DNA]</scope>
    <source>
        <strain evidence="9 10">JCM 4805</strain>
    </source>
</reference>
<dbReference type="InterPro" id="IPR000792">
    <property type="entry name" value="Tscrpt_reg_LuxR_C"/>
</dbReference>